<feature type="transmembrane region" description="Helical" evidence="1">
    <location>
        <begin position="285"/>
        <end position="305"/>
    </location>
</feature>
<dbReference type="Gene3D" id="3.90.550.10">
    <property type="entry name" value="Spore Coat Polysaccharide Biosynthesis Protein SpsA, Chain A"/>
    <property type="match status" value="1"/>
</dbReference>
<dbReference type="PANTHER" id="PTHR43685">
    <property type="entry name" value="GLYCOSYLTRANSFERASE"/>
    <property type="match status" value="1"/>
</dbReference>
<feature type="transmembrane region" description="Helical" evidence="1">
    <location>
        <begin position="317"/>
        <end position="338"/>
    </location>
</feature>
<keyword evidence="1" id="KW-1133">Transmembrane helix</keyword>
<dbReference type="Pfam" id="PF00535">
    <property type="entry name" value="Glycos_transf_2"/>
    <property type="match status" value="1"/>
</dbReference>
<protein>
    <submittedName>
        <fullName evidence="3">N-glycosyltransferase</fullName>
    </submittedName>
</protein>
<keyword evidence="3" id="KW-0808">Transferase</keyword>
<keyword evidence="1" id="KW-0472">Membrane</keyword>
<evidence type="ECO:0000259" key="2">
    <source>
        <dbReference type="Pfam" id="PF00535"/>
    </source>
</evidence>
<feature type="domain" description="Glycosyltransferase 2-like" evidence="2">
    <location>
        <begin position="13"/>
        <end position="138"/>
    </location>
</feature>
<keyword evidence="1" id="KW-0812">Transmembrane</keyword>
<dbReference type="AlphaFoldDB" id="A0A239WX60"/>
<accession>A0A239WX60</accession>
<dbReference type="GO" id="GO:0016740">
    <property type="term" value="F:transferase activity"/>
    <property type="evidence" value="ECO:0007669"/>
    <property type="project" value="UniProtKB-KW"/>
</dbReference>
<dbReference type="CDD" id="cd02525">
    <property type="entry name" value="Succinoglycan_BP_ExoA"/>
    <property type="match status" value="1"/>
</dbReference>
<organism evidence="3 4">
    <name type="scientific">Cutibacterium granulosum</name>
    <dbReference type="NCBI Taxonomy" id="33011"/>
    <lineage>
        <taxon>Bacteria</taxon>
        <taxon>Bacillati</taxon>
        <taxon>Actinomycetota</taxon>
        <taxon>Actinomycetes</taxon>
        <taxon>Propionibacteriales</taxon>
        <taxon>Propionibacteriaceae</taxon>
        <taxon>Cutibacterium</taxon>
    </lineage>
</organism>
<feature type="transmembrane region" description="Helical" evidence="1">
    <location>
        <begin position="251"/>
        <end position="273"/>
    </location>
</feature>
<evidence type="ECO:0000313" key="4">
    <source>
        <dbReference type="Proteomes" id="UP000215332"/>
    </source>
</evidence>
<dbReference type="KEGG" id="cgrn:4412665_01705"/>
<dbReference type="PANTHER" id="PTHR43685:SF14">
    <property type="entry name" value="GLYCOSYLTRANSFERASE 2-LIKE DOMAIN-CONTAINING PROTEIN"/>
    <property type="match status" value="1"/>
</dbReference>
<dbReference type="SUPFAM" id="SSF53448">
    <property type="entry name" value="Nucleotide-diphospho-sugar transferases"/>
    <property type="match status" value="1"/>
</dbReference>
<evidence type="ECO:0000256" key="1">
    <source>
        <dbReference type="SAM" id="Phobius"/>
    </source>
</evidence>
<reference evidence="3 4" key="1">
    <citation type="submission" date="2017-06" db="EMBL/GenBank/DDBJ databases">
        <authorList>
            <consortium name="Pathogen Informatics"/>
        </authorList>
    </citation>
    <scope>NUCLEOTIDE SEQUENCE [LARGE SCALE GENOMIC DNA]</scope>
    <source>
        <strain evidence="3 4">NCTC11865</strain>
    </source>
</reference>
<dbReference type="InterPro" id="IPR029044">
    <property type="entry name" value="Nucleotide-diphossugar_trans"/>
</dbReference>
<name>A0A239WX60_9ACTN</name>
<dbReference type="InterPro" id="IPR050834">
    <property type="entry name" value="Glycosyltransf_2"/>
</dbReference>
<dbReference type="InterPro" id="IPR001173">
    <property type="entry name" value="Glyco_trans_2-like"/>
</dbReference>
<dbReference type="Proteomes" id="UP000215332">
    <property type="component" value="Chromosome 1"/>
</dbReference>
<gene>
    <name evidence="3" type="ORF">SAMEA4412665_01705</name>
</gene>
<proteinExistence type="predicted"/>
<dbReference type="eggNOG" id="COG1215">
    <property type="taxonomic scope" value="Bacteria"/>
</dbReference>
<evidence type="ECO:0000313" key="3">
    <source>
        <dbReference type="EMBL" id="SNV39115.1"/>
    </source>
</evidence>
<sequence>MNHMASNFAPPVSIVVPVRNEQRFLASSVAGIVGQGYPGPMEIILVVAPSEDDTERIAERLADGDERIRVIANPQGTTPRAMNLGVAASRYDIIVRVDAHGELGPEYIATAVELLERTGAANVGGIMDAQGTTDFEKAVAAAYTSRLGLGGGSFHLKNSPEGPADTVFLGVYRKTDLLAVGGFDPSFDRAQDWELNYRLRHSGREVWFSPRLKVTYRPRSDVKSLATQFFHTGQWRRQVIRTHRDSASLRYLAAPVTVVACAVGAIGGVAGIVRSALKGRPSPLVAGFAVPAGYLGAMTAGSLLLKQPLTSAVRARLPLVLTVMHMSWGAGFIVGLPAPRTQ</sequence>
<dbReference type="EMBL" id="LT906441">
    <property type="protein sequence ID" value="SNV39115.1"/>
    <property type="molecule type" value="Genomic_DNA"/>
</dbReference>